<feature type="compositionally biased region" description="Polar residues" evidence="2">
    <location>
        <begin position="91"/>
        <end position="109"/>
    </location>
</feature>
<evidence type="ECO:0000313" key="3">
    <source>
        <dbReference type="EMBL" id="EUC33980.1"/>
    </source>
</evidence>
<evidence type="ECO:0000313" key="4">
    <source>
        <dbReference type="Proteomes" id="UP000053841"/>
    </source>
</evidence>
<dbReference type="EMBL" id="KI964599">
    <property type="protein sequence ID" value="EUC33980.1"/>
    <property type="molecule type" value="Genomic_DNA"/>
</dbReference>
<gene>
    <name evidence="3" type="ORF">COCCADRAFT_25769</name>
</gene>
<dbReference type="AlphaFoldDB" id="W6Y904"/>
<sequence>MSNNNGPEKDVSLYEDETTNSSNLGKEVMRRRPTLLGRIEETIGATSPLSLPPEGANATDGEAYRDEIAFGIESPFSMLDETDYRKDLNYSKPQSRNSPSSYFAPTRSSQAKKHDRIEPFGRQGSPLLQTSSMHNTRPMAPLARNNSALRNHGNDSTESGHMSHSVTEQRGEAHKMPGATFNSTDSPRFYENNMTNIFGGWDKGKDADLGESSRVDVYERLEKEAMKERCEELENLKEEVVSLRQRNYELVAQNGNLKAFRVEHDKAIEDKLKSYQSESETLKQNYDALSTKYRKLEDEVKAQTSRDEATETENKGLRATVVEKQNDIAKMKTELKKKDNELVDMTQHAADIEEEALQSNKKLTRLEKSVCDMGAVIARWIQVSFKGTATDLNELNQVIRNCADDAETEEVLLHVRQLVKMFVEKNGSLERQLEDRKYEITNIKKAIEEQSHEEVPPTPGLMLPTNPLYSSDKIEALYKEERAKRKAAEQKLKAFTTEDKQDPHLQKTQKDLRSQLADLEAQIALLTQEAQDSQYLASDWKSELALKQSELDLRTEEFQSALDKKDEEILSYISAYHTFTSNPAMRKPSALHSQISALKHQYASLKSFSNHISNADAKKRNTITRLERKLKLATTYTTDVQQAVYARRKLPPPPDYTRIDDAEFESESELDEDENGLEMQPPRFVARPRKVPRYLMEPAVGRRGEEVEMYREELRVKREKEVLGLVVEEEKMRARGKGKEGKGRSRGGGE</sequence>
<feature type="compositionally biased region" description="Acidic residues" evidence="2">
    <location>
        <begin position="664"/>
        <end position="676"/>
    </location>
</feature>
<dbReference type="HOGENOM" id="CLU_021691_0_0_1"/>
<evidence type="ECO:0000256" key="1">
    <source>
        <dbReference type="SAM" id="Coils"/>
    </source>
</evidence>
<proteinExistence type="predicted"/>
<keyword evidence="4" id="KW-1185">Reference proteome</keyword>
<dbReference type="KEGG" id="bze:COCCADRAFT_25769"/>
<feature type="region of interest" description="Disordered" evidence="2">
    <location>
        <begin position="85"/>
        <end position="187"/>
    </location>
</feature>
<protein>
    <submittedName>
        <fullName evidence="3">Uncharacterized protein</fullName>
    </submittedName>
</protein>
<dbReference type="GeneID" id="19145864"/>
<dbReference type="OrthoDB" id="10349347at2759"/>
<reference evidence="3 4" key="1">
    <citation type="journal article" date="2013" name="PLoS Genet.">
        <title>Comparative genome structure, secondary metabolite, and effector coding capacity across Cochliobolus pathogens.</title>
        <authorList>
            <person name="Condon B.J."/>
            <person name="Leng Y."/>
            <person name="Wu D."/>
            <person name="Bushley K.E."/>
            <person name="Ohm R.A."/>
            <person name="Otillar R."/>
            <person name="Martin J."/>
            <person name="Schackwitz W."/>
            <person name="Grimwood J."/>
            <person name="MohdZainudin N."/>
            <person name="Xue C."/>
            <person name="Wang R."/>
            <person name="Manning V.A."/>
            <person name="Dhillon B."/>
            <person name="Tu Z.J."/>
            <person name="Steffenson B.J."/>
            <person name="Salamov A."/>
            <person name="Sun H."/>
            <person name="Lowry S."/>
            <person name="LaButti K."/>
            <person name="Han J."/>
            <person name="Copeland A."/>
            <person name="Lindquist E."/>
            <person name="Barry K."/>
            <person name="Schmutz J."/>
            <person name="Baker S.E."/>
            <person name="Ciuffetti L.M."/>
            <person name="Grigoriev I.V."/>
            <person name="Zhong S."/>
            <person name="Turgeon B.G."/>
        </authorList>
    </citation>
    <scope>NUCLEOTIDE SEQUENCE [LARGE SCALE GENOMIC DNA]</scope>
    <source>
        <strain evidence="3 4">26-R-13</strain>
    </source>
</reference>
<organism evidence="3 4">
    <name type="scientific">Cochliobolus carbonum (strain 26-R-13)</name>
    <name type="common">Maize leaf spot fungus</name>
    <name type="synonym">Bipolaris zeicola</name>
    <dbReference type="NCBI Taxonomy" id="930089"/>
    <lineage>
        <taxon>Eukaryota</taxon>
        <taxon>Fungi</taxon>
        <taxon>Dikarya</taxon>
        <taxon>Ascomycota</taxon>
        <taxon>Pezizomycotina</taxon>
        <taxon>Dothideomycetes</taxon>
        <taxon>Pleosporomycetidae</taxon>
        <taxon>Pleosporales</taxon>
        <taxon>Pleosporineae</taxon>
        <taxon>Pleosporaceae</taxon>
        <taxon>Bipolaris</taxon>
    </lineage>
</organism>
<feature type="coiled-coil region" evidence="1">
    <location>
        <begin position="223"/>
        <end position="369"/>
    </location>
</feature>
<feature type="coiled-coil region" evidence="1">
    <location>
        <begin position="471"/>
        <end position="536"/>
    </location>
</feature>
<name>W6Y904_COCC2</name>
<dbReference type="RefSeq" id="XP_007711676.1">
    <property type="nucleotide sequence ID" value="XM_007713486.1"/>
</dbReference>
<feature type="compositionally biased region" description="Polar residues" evidence="2">
    <location>
        <begin position="126"/>
        <end position="135"/>
    </location>
</feature>
<evidence type="ECO:0000256" key="2">
    <source>
        <dbReference type="SAM" id="MobiDB-lite"/>
    </source>
</evidence>
<keyword evidence="1" id="KW-0175">Coiled coil</keyword>
<dbReference type="Proteomes" id="UP000053841">
    <property type="component" value="Unassembled WGS sequence"/>
</dbReference>
<dbReference type="eggNOG" id="ENOG502R8BN">
    <property type="taxonomic scope" value="Eukaryota"/>
</dbReference>
<feature type="region of interest" description="Disordered" evidence="2">
    <location>
        <begin position="731"/>
        <end position="750"/>
    </location>
</feature>
<feature type="region of interest" description="Disordered" evidence="2">
    <location>
        <begin position="664"/>
        <end position="686"/>
    </location>
</feature>
<feature type="region of interest" description="Disordered" evidence="2">
    <location>
        <begin position="1"/>
        <end position="31"/>
    </location>
</feature>
<feature type="compositionally biased region" description="Polar residues" evidence="2">
    <location>
        <begin position="144"/>
        <end position="166"/>
    </location>
</feature>
<accession>W6Y904</accession>